<name>D1PXM1_9BACT</name>
<dbReference type="CDD" id="cd03801">
    <property type="entry name" value="GT4_PimA-like"/>
    <property type="match status" value="1"/>
</dbReference>
<dbReference type="Gene3D" id="3.40.50.2000">
    <property type="entry name" value="Glycogen Phosphorylase B"/>
    <property type="match status" value="2"/>
</dbReference>
<dbReference type="EMBL" id="ACKS01000071">
    <property type="protein sequence ID" value="EFA43845.1"/>
    <property type="molecule type" value="Genomic_DNA"/>
</dbReference>
<keyword evidence="1" id="KW-0808">Transferase</keyword>
<dbReference type="Pfam" id="PF13692">
    <property type="entry name" value="Glyco_trans_1_4"/>
    <property type="match status" value="1"/>
</dbReference>
<dbReference type="InterPro" id="IPR050194">
    <property type="entry name" value="Glycosyltransferase_grp1"/>
</dbReference>
<dbReference type="RefSeq" id="WP_007173809.1">
    <property type="nucleotide sequence ID" value="NZ_GG704781.1"/>
</dbReference>
<dbReference type="SUPFAM" id="SSF53756">
    <property type="entry name" value="UDP-Glycosyltransferase/glycogen phosphorylase"/>
    <property type="match status" value="1"/>
</dbReference>
<protein>
    <submittedName>
        <fullName evidence="1">Glycosyltransferase, group 1 family protein</fullName>
        <ecNumber evidence="1">2.4.-.-</ecNumber>
    </submittedName>
</protein>
<sequence length="321" mass="37007">MKKIIYIRKAPQGSNDGTANYCKALYAMFCNDLETRANPIVDYPVTPSRVFKYYYRKKTLIDAIKKADIVHINGYTAMGTAQSLYYAHKLGKKVIYTAHWHPFQYLCHPTLGKIFFNMIIKPLVKRCVDKIVTINNEDTAFFQSFHSQVHQIPHWYIPKKTEEIIPKKKNMILFIGRINDPVKNIGILYSLPIGKYEVHCVGTGELQKRPDFIQHVNISNKELTHLYAQASLVVIPSKYEAFSYVALEAMGQDTPVVMSGRVRISDYLHGVKGHSIFNYNDSQDFLDKIENTIGTEVDTKTIKEIFSPDRIKPLYKKLYLK</sequence>
<dbReference type="HOGENOM" id="CLU_865602_0_0_10"/>
<reference evidence="1 2" key="1">
    <citation type="submission" date="2009-10" db="EMBL/GenBank/DDBJ databases">
        <authorList>
            <person name="Qin X."/>
            <person name="Bachman B."/>
            <person name="Battles P."/>
            <person name="Bell A."/>
            <person name="Bess C."/>
            <person name="Bickham C."/>
            <person name="Chaboub L."/>
            <person name="Chen D."/>
            <person name="Coyle M."/>
            <person name="Deiros D.R."/>
            <person name="Dinh H."/>
            <person name="Forbes L."/>
            <person name="Fowler G."/>
            <person name="Francisco L."/>
            <person name="Fu Q."/>
            <person name="Gubbala S."/>
            <person name="Hale W."/>
            <person name="Han Y."/>
            <person name="Hemphill L."/>
            <person name="Highlander S.K."/>
            <person name="Hirani K."/>
            <person name="Hogues M."/>
            <person name="Jackson L."/>
            <person name="Jakkamsetti A."/>
            <person name="Javaid M."/>
            <person name="Jiang H."/>
            <person name="Korchina V."/>
            <person name="Kovar C."/>
            <person name="Lara F."/>
            <person name="Lee S."/>
            <person name="Mata R."/>
            <person name="Mathew T."/>
            <person name="Moen C."/>
            <person name="Morales K."/>
            <person name="Munidasa M."/>
            <person name="Nazareth L."/>
            <person name="Ngo R."/>
            <person name="Nguyen L."/>
            <person name="Okwuonu G."/>
            <person name="Ongeri F."/>
            <person name="Patil S."/>
            <person name="Petrosino J."/>
            <person name="Pham C."/>
            <person name="Pham P."/>
            <person name="Pu L.-L."/>
            <person name="Puazo M."/>
            <person name="Raj R."/>
            <person name="Reid J."/>
            <person name="Rouhana J."/>
            <person name="Saada N."/>
            <person name="Shang Y."/>
            <person name="Simmons D."/>
            <person name="Thornton R."/>
            <person name="Warren J."/>
            <person name="Weissenberger G."/>
            <person name="Zhang J."/>
            <person name="Zhang L."/>
            <person name="Zhou C."/>
            <person name="Zhu D."/>
            <person name="Muzny D."/>
            <person name="Worley K."/>
            <person name="Gibbs R."/>
        </authorList>
    </citation>
    <scope>NUCLEOTIDE SEQUENCE [LARGE SCALE GENOMIC DNA]</scope>
    <source>
        <strain evidence="1 2">DSM 17361</strain>
    </source>
</reference>
<accession>D1PXM1</accession>
<proteinExistence type="predicted"/>
<evidence type="ECO:0000313" key="1">
    <source>
        <dbReference type="EMBL" id="EFA43845.1"/>
    </source>
</evidence>
<comment type="caution">
    <text evidence="1">The sequence shown here is derived from an EMBL/GenBank/DDBJ whole genome shotgun (WGS) entry which is preliminary data.</text>
</comment>
<dbReference type="PANTHER" id="PTHR45947:SF3">
    <property type="entry name" value="SULFOQUINOVOSYL TRANSFERASE SQD2"/>
    <property type="match status" value="1"/>
</dbReference>
<evidence type="ECO:0000313" key="2">
    <source>
        <dbReference type="Proteomes" id="UP000003160"/>
    </source>
</evidence>
<dbReference type="AlphaFoldDB" id="D1PXM1"/>
<dbReference type="GO" id="GO:0016757">
    <property type="term" value="F:glycosyltransferase activity"/>
    <property type="evidence" value="ECO:0007669"/>
    <property type="project" value="UniProtKB-KW"/>
</dbReference>
<keyword evidence="1" id="KW-0328">Glycosyltransferase</keyword>
<dbReference type="Proteomes" id="UP000003160">
    <property type="component" value="Unassembled WGS sequence"/>
</dbReference>
<dbReference type="EC" id="2.4.-.-" evidence="1"/>
<dbReference type="PANTHER" id="PTHR45947">
    <property type="entry name" value="SULFOQUINOVOSYL TRANSFERASE SQD2"/>
    <property type="match status" value="1"/>
</dbReference>
<dbReference type="OrthoDB" id="9810929at2"/>
<keyword evidence="2" id="KW-1185">Reference proteome</keyword>
<dbReference type="eggNOG" id="COG0438">
    <property type="taxonomic scope" value="Bacteria"/>
</dbReference>
<organism evidence="1 2">
    <name type="scientific">Hallella bergensis DSM 17361</name>
    <dbReference type="NCBI Taxonomy" id="585502"/>
    <lineage>
        <taxon>Bacteria</taxon>
        <taxon>Pseudomonadati</taxon>
        <taxon>Bacteroidota</taxon>
        <taxon>Bacteroidia</taxon>
        <taxon>Bacteroidales</taxon>
        <taxon>Prevotellaceae</taxon>
        <taxon>Hallella</taxon>
    </lineage>
</organism>
<gene>
    <name evidence="1" type="ORF">HMPREF0645_1706</name>
</gene>